<keyword evidence="5 7" id="KW-0143">Chaperone</keyword>
<feature type="signal peptide" evidence="7">
    <location>
        <begin position="1"/>
        <end position="21"/>
    </location>
</feature>
<name>A0AA48WGW4_9BURK</name>
<dbReference type="InterPro" id="IPR027304">
    <property type="entry name" value="Trigger_fact/SurA_dom_sf"/>
</dbReference>
<keyword evidence="6 7" id="KW-0413">Isomerase</keyword>
<dbReference type="RefSeq" id="WP_206090633.1">
    <property type="nucleotide sequence ID" value="NZ_CP065053.1"/>
</dbReference>
<evidence type="ECO:0000259" key="10">
    <source>
        <dbReference type="PROSITE" id="PS50198"/>
    </source>
</evidence>
<keyword evidence="3 7" id="KW-0574">Periplasm</keyword>
<evidence type="ECO:0000256" key="6">
    <source>
        <dbReference type="ARBA" id="ARBA00023235"/>
    </source>
</evidence>
<evidence type="ECO:0000256" key="5">
    <source>
        <dbReference type="ARBA" id="ARBA00023186"/>
    </source>
</evidence>
<dbReference type="InterPro" id="IPR046357">
    <property type="entry name" value="PPIase_dom_sf"/>
</dbReference>
<proteinExistence type="inferred from homology"/>
<keyword evidence="2 7" id="KW-0677">Repeat</keyword>
<dbReference type="Gene3D" id="3.10.50.40">
    <property type="match status" value="2"/>
</dbReference>
<keyword evidence="4 7" id="KW-0697">Rotamase</keyword>
<dbReference type="GO" id="GO:0016853">
    <property type="term" value="F:isomerase activity"/>
    <property type="evidence" value="ECO:0007669"/>
    <property type="project" value="UniProtKB-KW"/>
</dbReference>
<dbReference type="SUPFAM" id="SSF54534">
    <property type="entry name" value="FKBP-like"/>
    <property type="match status" value="2"/>
</dbReference>
<evidence type="ECO:0000256" key="3">
    <source>
        <dbReference type="ARBA" id="ARBA00022764"/>
    </source>
</evidence>
<dbReference type="Pfam" id="PF09312">
    <property type="entry name" value="SurA_N"/>
    <property type="match status" value="1"/>
</dbReference>
<dbReference type="PANTHER" id="PTHR47637:SF1">
    <property type="entry name" value="CHAPERONE SURA"/>
    <property type="match status" value="1"/>
</dbReference>
<dbReference type="InterPro" id="IPR023058">
    <property type="entry name" value="PPIase_PpiC_CS"/>
</dbReference>
<gene>
    <name evidence="7" type="primary">surA</name>
    <name evidence="11" type="ORF">IV454_05335</name>
</gene>
<comment type="subcellular location">
    <subcellularLocation>
        <location evidence="7">Periplasm</location>
    </subcellularLocation>
    <text evidence="7">Is capable of associating with the outer membrane.</text>
</comment>
<dbReference type="InterPro" id="IPR050280">
    <property type="entry name" value="OMP_Chaperone_SurA"/>
</dbReference>
<keyword evidence="1 7" id="KW-0732">Signal</keyword>
<evidence type="ECO:0000256" key="1">
    <source>
        <dbReference type="ARBA" id="ARBA00022729"/>
    </source>
</evidence>
<protein>
    <recommendedName>
        <fullName evidence="7">Chaperone SurA</fullName>
    </recommendedName>
    <alternativeName>
        <fullName evidence="7">Peptidyl-prolyl cis-trans isomerase SurA</fullName>
        <shortName evidence="7">PPIase SurA</shortName>
        <ecNumber evidence="7">5.2.1.8</ecNumber>
    </alternativeName>
    <alternativeName>
        <fullName evidence="7">Rotamase SurA</fullName>
    </alternativeName>
</protein>
<accession>A0AA48WGW4</accession>
<evidence type="ECO:0000256" key="7">
    <source>
        <dbReference type="HAMAP-Rule" id="MF_01183"/>
    </source>
</evidence>
<feature type="coiled-coil region" evidence="8">
    <location>
        <begin position="335"/>
        <end position="362"/>
    </location>
</feature>
<feature type="domain" description="PpiC" evidence="10">
    <location>
        <begin position="317"/>
        <end position="416"/>
    </location>
</feature>
<feature type="region of interest" description="Disordered" evidence="9">
    <location>
        <begin position="25"/>
        <end position="44"/>
    </location>
</feature>
<evidence type="ECO:0000313" key="11">
    <source>
        <dbReference type="EMBL" id="QPI50980.1"/>
    </source>
</evidence>
<reference evidence="11 12" key="1">
    <citation type="submission" date="2020-11" db="EMBL/GenBank/DDBJ databases">
        <authorList>
            <person name="Sun Q."/>
        </authorList>
    </citation>
    <scope>NUCLEOTIDE SEQUENCE [LARGE SCALE GENOMIC DNA]</scope>
    <source>
        <strain evidence="11 12">P8398</strain>
    </source>
</reference>
<dbReference type="SUPFAM" id="SSF109998">
    <property type="entry name" value="Triger factor/SurA peptide-binding domain-like"/>
    <property type="match status" value="1"/>
</dbReference>
<evidence type="ECO:0000256" key="9">
    <source>
        <dbReference type="SAM" id="MobiDB-lite"/>
    </source>
</evidence>
<evidence type="ECO:0000256" key="2">
    <source>
        <dbReference type="ARBA" id="ARBA00022737"/>
    </source>
</evidence>
<dbReference type="Pfam" id="PF00639">
    <property type="entry name" value="Rotamase"/>
    <property type="match status" value="2"/>
</dbReference>
<dbReference type="InterPro" id="IPR000297">
    <property type="entry name" value="PPIase_PpiC"/>
</dbReference>
<evidence type="ECO:0000313" key="12">
    <source>
        <dbReference type="Proteomes" id="UP000662888"/>
    </source>
</evidence>
<keyword evidence="12" id="KW-1185">Reference proteome</keyword>
<sequence length="464" mass="50986" precursor="true">MHQLKIAATLLCALCTGQAVAQGAPAKPGAPVKPAPAPAAKPSSGFLPPASASANVIDSIAVVVNDEVITRNEIAARVRAVEGAMKSQNAPVPEAADLQRQVIERMIVERAQMQLAKEMGVRVDDTMLDRAIGRIAEQQKMSVQDMRNQMEKSGTTFAAFREEIRSEIMMQRLREHEVDNKIQISDAEVDTYLAAEKAAAADKVEMNLSQIMVRIPENASPEQIAARRARADEVMRQLRTGADFAKIAATYSDSSDALKGGEIGWRAAERLPPLFSDALSKLKPGQVTPVLKSTTGFHILKMVDKRNLADASAPAAVQQTHARHILLKVSPTMTAADAKRKLTELKERLDNKAAKFEELARLFSNDGSASKGGDLGWLYPGDVVPEFETAMSTLKPGELSGVVETPYGFHLIEVLERKSDDQNKERVRTAARQVIRDRKLEEATEDWARQVRDRAYVEFRDENK</sequence>
<dbReference type="Proteomes" id="UP000662888">
    <property type="component" value="Chromosome"/>
</dbReference>
<comment type="catalytic activity">
    <reaction evidence="7">
        <text>[protein]-peptidylproline (omega=180) = [protein]-peptidylproline (omega=0)</text>
        <dbReference type="Rhea" id="RHEA:16237"/>
        <dbReference type="Rhea" id="RHEA-COMP:10747"/>
        <dbReference type="Rhea" id="RHEA-COMP:10748"/>
        <dbReference type="ChEBI" id="CHEBI:83833"/>
        <dbReference type="ChEBI" id="CHEBI:83834"/>
        <dbReference type="EC" id="5.2.1.8"/>
    </reaction>
</comment>
<dbReference type="PROSITE" id="PS01096">
    <property type="entry name" value="PPIC_PPIASE_1"/>
    <property type="match status" value="1"/>
</dbReference>
<evidence type="ECO:0000256" key="4">
    <source>
        <dbReference type="ARBA" id="ARBA00023110"/>
    </source>
</evidence>
<dbReference type="PANTHER" id="PTHR47637">
    <property type="entry name" value="CHAPERONE SURA"/>
    <property type="match status" value="1"/>
</dbReference>
<comment type="domain">
    <text evidence="7">The PPIase activity resides only in the second parvulin domain. The N-terminal region and the C-terminal tail are necessary and sufficient for the chaperone activity of SurA. The PPIase activity is dispensable for SurA to function as a chaperone. The N-terminal region and the C-terminal tail are also required for porin recognition.</text>
</comment>
<dbReference type="EC" id="5.2.1.8" evidence="7"/>
<feature type="chain" id="PRO_5044944874" description="Chaperone SurA" evidence="7">
    <location>
        <begin position="22"/>
        <end position="464"/>
    </location>
</feature>
<organism evidence="11 12">
    <name type="scientific">Massilia antarctica</name>
    <dbReference type="NCBI Taxonomy" id="2765360"/>
    <lineage>
        <taxon>Bacteria</taxon>
        <taxon>Pseudomonadati</taxon>
        <taxon>Pseudomonadota</taxon>
        <taxon>Betaproteobacteria</taxon>
        <taxon>Burkholderiales</taxon>
        <taxon>Oxalobacteraceae</taxon>
        <taxon>Telluria group</taxon>
        <taxon>Massilia</taxon>
    </lineage>
</organism>
<comment type="function">
    <text evidence="7">Chaperone involved in the correct folding and assembly of outer membrane proteins. Recognizes specific patterns of aromatic residues and the orientation of their side chains, which are found more frequently in integral outer membrane proteins. May act in both early periplasmic and late outer membrane-associated steps of protein maturation.</text>
</comment>
<feature type="domain" description="PpiC" evidence="10">
    <location>
        <begin position="203"/>
        <end position="304"/>
    </location>
</feature>
<dbReference type="InterPro" id="IPR023034">
    <property type="entry name" value="PPIase_SurA"/>
</dbReference>
<dbReference type="InterPro" id="IPR015391">
    <property type="entry name" value="SurA_N"/>
</dbReference>
<keyword evidence="8" id="KW-0175">Coiled coil</keyword>
<dbReference type="EMBL" id="CP065053">
    <property type="protein sequence ID" value="QPI50980.1"/>
    <property type="molecule type" value="Genomic_DNA"/>
</dbReference>
<dbReference type="HAMAP" id="MF_01183">
    <property type="entry name" value="Chaperone_SurA"/>
    <property type="match status" value="1"/>
</dbReference>
<dbReference type="PROSITE" id="PS50198">
    <property type="entry name" value="PPIC_PPIASE_2"/>
    <property type="match status" value="2"/>
</dbReference>
<evidence type="ECO:0000256" key="8">
    <source>
        <dbReference type="SAM" id="Coils"/>
    </source>
</evidence>
<dbReference type="Gene3D" id="1.10.4030.10">
    <property type="entry name" value="Porin chaperone SurA, peptide-binding domain"/>
    <property type="match status" value="1"/>
</dbReference>